<dbReference type="GO" id="GO:0003677">
    <property type="term" value="F:DNA binding"/>
    <property type="evidence" value="ECO:0007669"/>
    <property type="project" value="InterPro"/>
</dbReference>
<dbReference type="EMBL" id="FMUI01000011">
    <property type="protein sequence ID" value="SCX56613.1"/>
    <property type="molecule type" value="Genomic_DNA"/>
</dbReference>
<dbReference type="PROSITE" id="PS50943">
    <property type="entry name" value="HTH_CROC1"/>
    <property type="match status" value="1"/>
</dbReference>
<protein>
    <submittedName>
        <fullName evidence="2">Transcriptional regulator, contains XRE-family HTH domain</fullName>
    </submittedName>
</protein>
<organism evidence="2 3">
    <name type="scientific">Kosakonia sacchari</name>
    <dbReference type="NCBI Taxonomy" id="1158459"/>
    <lineage>
        <taxon>Bacteria</taxon>
        <taxon>Pseudomonadati</taxon>
        <taxon>Pseudomonadota</taxon>
        <taxon>Gammaproteobacteria</taxon>
        <taxon>Enterobacterales</taxon>
        <taxon>Enterobacteriaceae</taxon>
        <taxon>Kosakonia</taxon>
    </lineage>
</organism>
<evidence type="ECO:0000313" key="3">
    <source>
        <dbReference type="Proteomes" id="UP000183569"/>
    </source>
</evidence>
<dbReference type="InterPro" id="IPR001387">
    <property type="entry name" value="Cro/C1-type_HTH"/>
</dbReference>
<evidence type="ECO:0000259" key="1">
    <source>
        <dbReference type="PROSITE" id="PS50943"/>
    </source>
</evidence>
<sequence length="111" mass="12238">MNGDNQPVSISSVGNAVIGKRLRLARVDKGLKQIELGCLAGLDEETASSRVSQYEREVSAPDFALVRRFAAVLDVPEAYFYAVDDDLATLILQYHRFKKANPNSTLLITPQ</sequence>
<proteinExistence type="predicted"/>
<dbReference type="Gene3D" id="1.10.260.40">
    <property type="entry name" value="lambda repressor-like DNA-binding domains"/>
    <property type="match status" value="1"/>
</dbReference>
<accession>A0A1G4YT29</accession>
<name>A0A1G4YT29_9ENTR</name>
<dbReference type="SUPFAM" id="SSF47413">
    <property type="entry name" value="lambda repressor-like DNA-binding domains"/>
    <property type="match status" value="1"/>
</dbReference>
<dbReference type="CDD" id="cd00093">
    <property type="entry name" value="HTH_XRE"/>
    <property type="match status" value="1"/>
</dbReference>
<reference evidence="2 3" key="1">
    <citation type="submission" date="2016-10" db="EMBL/GenBank/DDBJ databases">
        <authorList>
            <person name="Varghese N."/>
            <person name="Submissions S."/>
        </authorList>
    </citation>
    <scope>NUCLEOTIDE SEQUENCE [LARGE SCALE GENOMIC DNA]</scope>
    <source>
        <strain evidence="2 3">CGMCC 1.12102</strain>
    </source>
</reference>
<dbReference type="SMART" id="SM00530">
    <property type="entry name" value="HTH_XRE"/>
    <property type="match status" value="1"/>
</dbReference>
<dbReference type="RefSeq" id="WP_017459209.1">
    <property type="nucleotide sequence ID" value="NZ_FMUI01000011.1"/>
</dbReference>
<dbReference type="AlphaFoldDB" id="A0A1G4YT29"/>
<dbReference type="Proteomes" id="UP000183569">
    <property type="component" value="Unassembled WGS sequence"/>
</dbReference>
<feature type="domain" description="HTH cro/C1-type" evidence="1">
    <location>
        <begin position="22"/>
        <end position="80"/>
    </location>
</feature>
<gene>
    <name evidence="2" type="ORF">SAMN02927897_03330</name>
</gene>
<dbReference type="InterPro" id="IPR010982">
    <property type="entry name" value="Lambda_DNA-bd_dom_sf"/>
</dbReference>
<comment type="caution">
    <text evidence="2">The sequence shown here is derived from an EMBL/GenBank/DDBJ whole genome shotgun (WGS) entry which is preliminary data.</text>
</comment>
<dbReference type="GeneID" id="23844821"/>
<dbReference type="Pfam" id="PF01381">
    <property type="entry name" value="HTH_3"/>
    <property type="match status" value="1"/>
</dbReference>
<evidence type="ECO:0000313" key="2">
    <source>
        <dbReference type="EMBL" id="SCX56613.1"/>
    </source>
</evidence>